<dbReference type="GO" id="GO:0061157">
    <property type="term" value="P:mRNA destabilization"/>
    <property type="evidence" value="ECO:0007669"/>
    <property type="project" value="TreeGrafter"/>
</dbReference>
<feature type="compositionally biased region" description="Basic and acidic residues" evidence="2">
    <location>
        <begin position="13"/>
        <end position="32"/>
    </location>
</feature>
<dbReference type="PROSITE" id="PS50882">
    <property type="entry name" value="YTH"/>
    <property type="match status" value="1"/>
</dbReference>
<dbReference type="PANTHER" id="PTHR12357">
    <property type="entry name" value="YTH YT521-B HOMOLOGY DOMAIN-CONTAINING"/>
    <property type="match status" value="1"/>
</dbReference>
<comment type="similarity">
    <text evidence="1">Belongs to the YTHDF family.</text>
</comment>
<protein>
    <recommendedName>
        <fullName evidence="1">YTH domain-containing family protein</fullName>
    </recommendedName>
</protein>
<organism evidence="4 5">
    <name type="scientific">Rubus argutus</name>
    <name type="common">Southern blackberry</name>
    <dbReference type="NCBI Taxonomy" id="59490"/>
    <lineage>
        <taxon>Eukaryota</taxon>
        <taxon>Viridiplantae</taxon>
        <taxon>Streptophyta</taxon>
        <taxon>Embryophyta</taxon>
        <taxon>Tracheophyta</taxon>
        <taxon>Spermatophyta</taxon>
        <taxon>Magnoliopsida</taxon>
        <taxon>eudicotyledons</taxon>
        <taxon>Gunneridae</taxon>
        <taxon>Pentapetalae</taxon>
        <taxon>rosids</taxon>
        <taxon>fabids</taxon>
        <taxon>Rosales</taxon>
        <taxon>Rosaceae</taxon>
        <taxon>Rosoideae</taxon>
        <taxon>Rosoideae incertae sedis</taxon>
        <taxon>Rubus</taxon>
    </lineage>
</organism>
<comment type="caution">
    <text evidence="4">The sequence shown here is derived from an EMBL/GenBank/DDBJ whole genome shotgun (WGS) entry which is preliminary data.</text>
</comment>
<feature type="compositionally biased region" description="Basic and acidic residues" evidence="2">
    <location>
        <begin position="320"/>
        <end position="338"/>
    </location>
</feature>
<accession>A0AAW1X446</accession>
<dbReference type="Pfam" id="PF04146">
    <property type="entry name" value="YTH"/>
    <property type="match status" value="1"/>
</dbReference>
<dbReference type="CDD" id="cd21134">
    <property type="entry name" value="YTH"/>
    <property type="match status" value="1"/>
</dbReference>
<dbReference type="Proteomes" id="UP001457282">
    <property type="component" value="Unassembled WGS sequence"/>
</dbReference>
<keyword evidence="1" id="KW-0694">RNA-binding</keyword>
<feature type="domain" description="YTH" evidence="3">
    <location>
        <begin position="374"/>
        <end position="511"/>
    </location>
</feature>
<evidence type="ECO:0000313" key="5">
    <source>
        <dbReference type="Proteomes" id="UP001457282"/>
    </source>
</evidence>
<dbReference type="EMBL" id="JBEDUW010000004">
    <property type="protein sequence ID" value="KAK9930793.1"/>
    <property type="molecule type" value="Genomic_DNA"/>
</dbReference>
<feature type="compositionally biased region" description="Basic and acidic residues" evidence="2">
    <location>
        <begin position="575"/>
        <end position="586"/>
    </location>
</feature>
<proteinExistence type="inferred from homology"/>
<feature type="region of interest" description="Disordered" evidence="2">
    <location>
        <begin position="1"/>
        <end position="76"/>
    </location>
</feature>
<comment type="function">
    <text evidence="1">Specifically recognizes and binds N6-methyladenosine (m6A)-containing RNAs, and regulates mRNA stability. M6A is a modification present at internal sites of mRNAs and some non-coding RNAs and plays a role in mRNA stability and processing.</text>
</comment>
<dbReference type="GO" id="GO:0005737">
    <property type="term" value="C:cytoplasm"/>
    <property type="evidence" value="ECO:0007669"/>
    <property type="project" value="TreeGrafter"/>
</dbReference>
<feature type="region of interest" description="Disordered" evidence="2">
    <location>
        <begin position="566"/>
        <end position="586"/>
    </location>
</feature>
<feature type="compositionally biased region" description="Basic and acidic residues" evidence="2">
    <location>
        <begin position="622"/>
        <end position="634"/>
    </location>
</feature>
<dbReference type="GO" id="GO:0003729">
    <property type="term" value="F:mRNA binding"/>
    <property type="evidence" value="ECO:0007669"/>
    <property type="project" value="UniProtKB-UniRule"/>
</dbReference>
<sequence>MDDQDRIVSTGERPVKPDVLKEQSVSPKDERIASVNPSPAAIITGPSRDATEQPKSSDVGGDLSTTHPLNLYGSNERSMSYSGYGNSTGTWDGYPQYLNTDGMHIVSPVMYSDNSSLVFHTGYGFNPDIAYGQYSPVATPLPSVLVDGQLYSPQQVPFSPSYYPQPSPPSLSHNTSAIPLTPTELMTSESSSADNMAFGPGSGYFVNFRSFSGADLSGNLGSSPLASPGIYPQPMGILGSYEHNVGQISHPQRSMHGFGLVSSSFTGRYPHNSSSQSSNFGGASLSYSFGDDRSRLTVDKGRRRERDWDSISLFSNSHDISNDRNRGPRASKQKDKSVSDQGSSSSARKMDLSASGINLNSFNRKDFVTDYKEAKFFIIKSFSEDNVHKSIKYCVWASTPHGNKKLDVAYHEAKRIKSSCPVFLLFSVNASGQFCGVAEMVGPVDFEKDADYWQQDRWSGQFPVQWHIIKDVPNIRFRHILLENNDNKPVTHSRDCQEVNLKQGIELLKIFNDYDARISIVDDFEFYDDRERSLKERKARQQGCATTDASDSLALDTVSFDQAMEMKGSSSKEVAGTEHDSSSKTDSVVYEHDAVLQISDTLSQVLQLEEGDKGLVPLSERGGVHDRESVDKKVTVVSTESCA</sequence>
<dbReference type="InterPro" id="IPR007275">
    <property type="entry name" value="YTH_domain"/>
</dbReference>
<keyword evidence="5" id="KW-1185">Reference proteome</keyword>
<feature type="compositionally biased region" description="Polar residues" evidence="2">
    <location>
        <begin position="63"/>
        <end position="76"/>
    </location>
</feature>
<dbReference type="PANTHER" id="PTHR12357:SF77">
    <property type="entry name" value="YTH DOMAIN-CONTAINING FAMILY PROTEIN"/>
    <property type="match status" value="1"/>
</dbReference>
<name>A0AAW1X446_RUBAR</name>
<dbReference type="Gene3D" id="3.10.590.10">
    <property type="entry name" value="ph1033 like domains"/>
    <property type="match status" value="1"/>
</dbReference>
<evidence type="ECO:0000259" key="3">
    <source>
        <dbReference type="PROSITE" id="PS50882"/>
    </source>
</evidence>
<evidence type="ECO:0000256" key="1">
    <source>
        <dbReference type="RuleBase" id="RU369095"/>
    </source>
</evidence>
<reference evidence="4 5" key="1">
    <citation type="journal article" date="2023" name="G3 (Bethesda)">
        <title>A chromosome-length genome assembly and annotation of blackberry (Rubus argutus, cv. 'Hillquist').</title>
        <authorList>
            <person name="Bruna T."/>
            <person name="Aryal R."/>
            <person name="Dudchenko O."/>
            <person name="Sargent D.J."/>
            <person name="Mead D."/>
            <person name="Buti M."/>
            <person name="Cavallini A."/>
            <person name="Hytonen T."/>
            <person name="Andres J."/>
            <person name="Pham M."/>
            <person name="Weisz D."/>
            <person name="Mascagni F."/>
            <person name="Usai G."/>
            <person name="Natali L."/>
            <person name="Bassil N."/>
            <person name="Fernandez G.E."/>
            <person name="Lomsadze A."/>
            <person name="Armour M."/>
            <person name="Olukolu B."/>
            <person name="Poorten T."/>
            <person name="Britton C."/>
            <person name="Davik J."/>
            <person name="Ashrafi H."/>
            <person name="Aiden E.L."/>
            <person name="Borodovsky M."/>
            <person name="Worthington M."/>
        </authorList>
    </citation>
    <scope>NUCLEOTIDE SEQUENCE [LARGE SCALE GENOMIC DNA]</scope>
    <source>
        <strain evidence="4">PI 553951</strain>
    </source>
</reference>
<gene>
    <name evidence="4" type="ORF">M0R45_018104</name>
</gene>
<evidence type="ECO:0000313" key="4">
    <source>
        <dbReference type="EMBL" id="KAK9930793.1"/>
    </source>
</evidence>
<evidence type="ECO:0000256" key="2">
    <source>
        <dbReference type="SAM" id="MobiDB-lite"/>
    </source>
</evidence>
<dbReference type="AlphaFoldDB" id="A0AAW1X446"/>
<feature type="region of interest" description="Disordered" evidence="2">
    <location>
        <begin position="617"/>
        <end position="643"/>
    </location>
</feature>
<dbReference type="GO" id="GO:1990247">
    <property type="term" value="F:N6-methyladenosine-containing RNA reader activity"/>
    <property type="evidence" value="ECO:0007669"/>
    <property type="project" value="UniProtKB-UniRule"/>
</dbReference>
<feature type="region of interest" description="Disordered" evidence="2">
    <location>
        <begin position="319"/>
        <end position="350"/>
    </location>
</feature>
<dbReference type="InterPro" id="IPR045168">
    <property type="entry name" value="YTH_prot"/>
</dbReference>